<dbReference type="EMBL" id="DVGA01000069">
    <property type="protein sequence ID" value="HIQ78979.1"/>
    <property type="molecule type" value="Genomic_DNA"/>
</dbReference>
<name>A0A9D1CTD7_9FIRM</name>
<gene>
    <name evidence="1" type="ORF">IAB77_06940</name>
</gene>
<sequence>MDISKVTVKELLENKAACDAMNAIDPKILKSPMVKLVKGKTVEAVFNMVPDSKVSPEVKQKIRDALAAI</sequence>
<reference evidence="1" key="2">
    <citation type="journal article" date="2021" name="PeerJ">
        <title>Extensive microbial diversity within the chicken gut microbiome revealed by metagenomics and culture.</title>
        <authorList>
            <person name="Gilroy R."/>
            <person name="Ravi A."/>
            <person name="Getino M."/>
            <person name="Pursley I."/>
            <person name="Horton D.L."/>
            <person name="Alikhan N.F."/>
            <person name="Baker D."/>
            <person name="Gharbi K."/>
            <person name="Hall N."/>
            <person name="Watson M."/>
            <person name="Adriaenssens E.M."/>
            <person name="Foster-Nyarko E."/>
            <person name="Jarju S."/>
            <person name="Secka A."/>
            <person name="Antonio M."/>
            <person name="Oren A."/>
            <person name="Chaudhuri R.R."/>
            <person name="La Ragione R."/>
            <person name="Hildebrand F."/>
            <person name="Pallen M.J."/>
        </authorList>
    </citation>
    <scope>NUCLEOTIDE SEQUENCE</scope>
    <source>
        <strain evidence="1">ChiBcolR7-354</strain>
    </source>
</reference>
<accession>A0A9D1CTD7</accession>
<protein>
    <submittedName>
        <fullName evidence="1">Uncharacterized protein</fullName>
    </submittedName>
</protein>
<dbReference type="AlphaFoldDB" id="A0A9D1CTD7"/>
<dbReference type="Proteomes" id="UP000824262">
    <property type="component" value="Unassembled WGS sequence"/>
</dbReference>
<proteinExistence type="predicted"/>
<comment type="caution">
    <text evidence="1">The sequence shown here is derived from an EMBL/GenBank/DDBJ whole genome shotgun (WGS) entry which is preliminary data.</text>
</comment>
<reference evidence="1" key="1">
    <citation type="submission" date="2020-10" db="EMBL/GenBank/DDBJ databases">
        <authorList>
            <person name="Gilroy R."/>
        </authorList>
    </citation>
    <scope>NUCLEOTIDE SEQUENCE</scope>
    <source>
        <strain evidence="1">ChiBcolR7-354</strain>
    </source>
</reference>
<evidence type="ECO:0000313" key="2">
    <source>
        <dbReference type="Proteomes" id="UP000824262"/>
    </source>
</evidence>
<evidence type="ECO:0000313" key="1">
    <source>
        <dbReference type="EMBL" id="HIQ78979.1"/>
    </source>
</evidence>
<organism evidence="1 2">
    <name type="scientific">Candidatus Scatomorpha intestinavium</name>
    <dbReference type="NCBI Taxonomy" id="2840922"/>
    <lineage>
        <taxon>Bacteria</taxon>
        <taxon>Bacillati</taxon>
        <taxon>Bacillota</taxon>
        <taxon>Clostridia</taxon>
        <taxon>Eubacteriales</taxon>
        <taxon>Candidatus Scatomorpha</taxon>
    </lineage>
</organism>